<evidence type="ECO:0000259" key="1">
    <source>
        <dbReference type="Pfam" id="PF01368"/>
    </source>
</evidence>
<dbReference type="Gene3D" id="3.10.310.30">
    <property type="match status" value="1"/>
</dbReference>
<dbReference type="EMBL" id="CADCVS010000011">
    <property type="protein sequence ID" value="CAA9470413.1"/>
    <property type="molecule type" value="Genomic_DNA"/>
</dbReference>
<dbReference type="Pfam" id="PF02272">
    <property type="entry name" value="DHHA1"/>
    <property type="match status" value="1"/>
</dbReference>
<dbReference type="InterPro" id="IPR001667">
    <property type="entry name" value="DDH_dom"/>
</dbReference>
<gene>
    <name evidence="3" type="ORF">AVDCRST_MAG30-61</name>
</gene>
<dbReference type="SUPFAM" id="SSF64182">
    <property type="entry name" value="DHH phosphoesterases"/>
    <property type="match status" value="1"/>
</dbReference>
<name>A0A6J4RCN6_9ACTN</name>
<dbReference type="AlphaFoldDB" id="A0A6J4RCN6"/>
<dbReference type="GO" id="GO:0003676">
    <property type="term" value="F:nucleic acid binding"/>
    <property type="evidence" value="ECO:0007669"/>
    <property type="project" value="InterPro"/>
</dbReference>
<dbReference type="Gene3D" id="3.90.1640.10">
    <property type="entry name" value="inorganic pyrophosphatase (n-terminal core)"/>
    <property type="match status" value="1"/>
</dbReference>
<feature type="domain" description="DDH" evidence="1">
    <location>
        <begin position="26"/>
        <end position="165"/>
    </location>
</feature>
<feature type="domain" description="DHHA1" evidence="2">
    <location>
        <begin position="244"/>
        <end position="325"/>
    </location>
</feature>
<protein>
    <submittedName>
        <fullName evidence="3">RecJ</fullName>
    </submittedName>
</protein>
<sequence length="338" mass="36552">MRGDGNGATASREAILAALHDGERFLLATHENPDGDALGSLVGMNRLLRALGKDTLMFMAPEEFPLPYEYRFIELDGLVTEAPADADERIIVFLDCGNIDRNPADALKRPNARILNVDHHHDNTRFGTVDHVVPDASCTAEIVWDLMNALGMSPSVEMAEALYVGLVTDTGKFMYENTGPRAHAMAAALIEAGIDVHAIYRRLFEGVPQAKLDLLARGLANIERYEDGLLTLTLLSKADYAEVGAEEAYSEGVVDHLRALEGTAVAGLVRDRVTHGRSTGRKVSLRASDDRVDVSAIAREQGGGGHRRAAGFSTDMEWEELVAFLRGAVAQALAPVHG</sequence>
<organism evidence="3">
    <name type="scientific">uncultured Solirubrobacteraceae bacterium</name>
    <dbReference type="NCBI Taxonomy" id="1162706"/>
    <lineage>
        <taxon>Bacteria</taxon>
        <taxon>Bacillati</taxon>
        <taxon>Actinomycetota</taxon>
        <taxon>Thermoleophilia</taxon>
        <taxon>Solirubrobacterales</taxon>
        <taxon>Solirubrobacteraceae</taxon>
        <taxon>environmental samples</taxon>
    </lineage>
</organism>
<proteinExistence type="predicted"/>
<evidence type="ECO:0000259" key="2">
    <source>
        <dbReference type="Pfam" id="PF02272"/>
    </source>
</evidence>
<accession>A0A6J4RCN6</accession>
<dbReference type="InterPro" id="IPR003156">
    <property type="entry name" value="DHHA1_dom"/>
</dbReference>
<reference evidence="3" key="1">
    <citation type="submission" date="2020-02" db="EMBL/GenBank/DDBJ databases">
        <authorList>
            <person name="Meier V. D."/>
        </authorList>
    </citation>
    <scope>NUCLEOTIDE SEQUENCE</scope>
    <source>
        <strain evidence="3">AVDCRST_MAG30</strain>
    </source>
</reference>
<evidence type="ECO:0000313" key="3">
    <source>
        <dbReference type="EMBL" id="CAA9470413.1"/>
    </source>
</evidence>
<dbReference type="InterPro" id="IPR038763">
    <property type="entry name" value="DHH_sf"/>
</dbReference>
<dbReference type="InterPro" id="IPR051319">
    <property type="entry name" value="Oligoribo/pAp-PDE_c-di-AMP_PDE"/>
</dbReference>
<dbReference type="Pfam" id="PF01368">
    <property type="entry name" value="DHH"/>
    <property type="match status" value="1"/>
</dbReference>
<dbReference type="PANTHER" id="PTHR47618">
    <property type="entry name" value="BIFUNCTIONAL OLIGORIBONUCLEASE AND PAP PHOSPHATASE NRNA"/>
    <property type="match status" value="1"/>
</dbReference>
<dbReference type="PANTHER" id="PTHR47618:SF1">
    <property type="entry name" value="BIFUNCTIONAL OLIGORIBONUCLEASE AND PAP PHOSPHATASE NRNA"/>
    <property type="match status" value="1"/>
</dbReference>